<keyword evidence="2" id="KW-1185">Reference proteome</keyword>
<evidence type="ECO:0000313" key="1">
    <source>
        <dbReference type="EMBL" id="WMC11752.1"/>
    </source>
</evidence>
<reference evidence="1 2" key="1">
    <citation type="submission" date="2023-02" db="EMBL/GenBank/DDBJ databases">
        <title>Complete genome sequence of a novel bacterium Oceanimonas sp. NTOU-MSR1 isolated from marine coast sediment.</title>
        <authorList>
            <person name="Yang H.-T."/>
            <person name="Chen Y.-L."/>
            <person name="Ho Y.-N."/>
        </authorList>
    </citation>
    <scope>NUCLEOTIDE SEQUENCE [LARGE SCALE GENOMIC DNA]</scope>
    <source>
        <strain evidence="1 2">NTOU-MSR1</strain>
    </source>
</reference>
<name>A0AA50QCY7_9GAMM</name>
<protein>
    <submittedName>
        <fullName evidence="1">Uncharacterized protein</fullName>
    </submittedName>
</protein>
<gene>
    <name evidence="1" type="ORF">PU634_05135</name>
</gene>
<organism evidence="1 2">
    <name type="scientific">Oceanimonas pelagia</name>
    <dbReference type="NCBI Taxonomy" id="3028314"/>
    <lineage>
        <taxon>Bacteria</taxon>
        <taxon>Pseudomonadati</taxon>
        <taxon>Pseudomonadota</taxon>
        <taxon>Gammaproteobacteria</taxon>
        <taxon>Aeromonadales</taxon>
        <taxon>Aeromonadaceae</taxon>
        <taxon>Oceanimonas</taxon>
    </lineage>
</organism>
<proteinExistence type="predicted"/>
<dbReference type="Proteomes" id="UP001223802">
    <property type="component" value="Chromosome"/>
</dbReference>
<dbReference type="KEGG" id="ope:PU634_05135"/>
<dbReference type="EMBL" id="CP118224">
    <property type="protein sequence ID" value="WMC11752.1"/>
    <property type="molecule type" value="Genomic_DNA"/>
</dbReference>
<accession>A0AA50QCY7</accession>
<dbReference type="RefSeq" id="WP_306762987.1">
    <property type="nucleotide sequence ID" value="NZ_CP118224.1"/>
</dbReference>
<sequence length="226" mass="25231">MLNDLMRGHLYGSMEQEEMERRRRAALDSAREGAFDSASKFEMMATRMDAVAAIQEWADELDLDDGESASDRLLALMVGIADSNQDGELDEDEQEVVFSAMEAAWDYLSGLGVDDQDLDLLLNEWDADAAERVRELVSSALSESDDDMDGFVFGPEAQEAIFDATYRKKIAVRGGKKVRINKRVSGNVRLSGKQKLAIRKAQMKARSAGAKVRRMKSMRVRQKLGL</sequence>
<evidence type="ECO:0000313" key="2">
    <source>
        <dbReference type="Proteomes" id="UP001223802"/>
    </source>
</evidence>
<dbReference type="AlphaFoldDB" id="A0AA50QCY7"/>